<proteinExistence type="predicted"/>
<accession>A0A5B7FW75</accession>
<comment type="caution">
    <text evidence="1">The sequence shown here is derived from an EMBL/GenBank/DDBJ whole genome shotgun (WGS) entry which is preliminary data.</text>
</comment>
<evidence type="ECO:0000313" key="2">
    <source>
        <dbReference type="Proteomes" id="UP000324222"/>
    </source>
</evidence>
<protein>
    <submittedName>
        <fullName evidence="1">Uncharacterized protein</fullName>
    </submittedName>
</protein>
<dbReference type="EMBL" id="VSRR010008745">
    <property type="protein sequence ID" value="MPC49233.1"/>
    <property type="molecule type" value="Genomic_DNA"/>
</dbReference>
<name>A0A5B7FW75_PORTR</name>
<reference evidence="1 2" key="1">
    <citation type="submission" date="2019-05" db="EMBL/GenBank/DDBJ databases">
        <title>Another draft genome of Portunus trituberculatus and its Hox gene families provides insights of decapod evolution.</title>
        <authorList>
            <person name="Jeong J.-H."/>
            <person name="Song I."/>
            <person name="Kim S."/>
            <person name="Choi T."/>
            <person name="Kim D."/>
            <person name="Ryu S."/>
            <person name="Kim W."/>
        </authorList>
    </citation>
    <scope>NUCLEOTIDE SEQUENCE [LARGE SCALE GENOMIC DNA]</scope>
    <source>
        <tissue evidence="1">Muscle</tissue>
    </source>
</reference>
<evidence type="ECO:0000313" key="1">
    <source>
        <dbReference type="EMBL" id="MPC49233.1"/>
    </source>
</evidence>
<dbReference type="Proteomes" id="UP000324222">
    <property type="component" value="Unassembled WGS sequence"/>
</dbReference>
<organism evidence="1 2">
    <name type="scientific">Portunus trituberculatus</name>
    <name type="common">Swimming crab</name>
    <name type="synonym">Neptunus trituberculatus</name>
    <dbReference type="NCBI Taxonomy" id="210409"/>
    <lineage>
        <taxon>Eukaryota</taxon>
        <taxon>Metazoa</taxon>
        <taxon>Ecdysozoa</taxon>
        <taxon>Arthropoda</taxon>
        <taxon>Crustacea</taxon>
        <taxon>Multicrustacea</taxon>
        <taxon>Malacostraca</taxon>
        <taxon>Eumalacostraca</taxon>
        <taxon>Eucarida</taxon>
        <taxon>Decapoda</taxon>
        <taxon>Pleocyemata</taxon>
        <taxon>Brachyura</taxon>
        <taxon>Eubrachyura</taxon>
        <taxon>Portunoidea</taxon>
        <taxon>Portunidae</taxon>
        <taxon>Portuninae</taxon>
        <taxon>Portunus</taxon>
    </lineage>
</organism>
<sequence length="128" mass="14356">MVYRLTTTHQYILTTTLQYSQHTNTHHSTPTFTTTHTHHGPIPPVKCPPRSGLLHTSDSSCYVTFLPFSSPRPVGDSVPQAGPLLSLYWLAPEENQRLYQWPQSVCLVSTVSRAIQCIDTACFGSINW</sequence>
<dbReference type="AlphaFoldDB" id="A0A5B7FW75"/>
<gene>
    <name evidence="1" type="ORF">E2C01_043029</name>
</gene>
<keyword evidence="2" id="KW-1185">Reference proteome</keyword>